<organism evidence="2">
    <name type="scientific">Rhizophora mucronata</name>
    <name type="common">Asiatic mangrove</name>
    <dbReference type="NCBI Taxonomy" id="61149"/>
    <lineage>
        <taxon>Eukaryota</taxon>
        <taxon>Viridiplantae</taxon>
        <taxon>Streptophyta</taxon>
        <taxon>Embryophyta</taxon>
        <taxon>Tracheophyta</taxon>
        <taxon>Spermatophyta</taxon>
        <taxon>Magnoliopsida</taxon>
        <taxon>eudicotyledons</taxon>
        <taxon>Gunneridae</taxon>
        <taxon>Pentapetalae</taxon>
        <taxon>rosids</taxon>
        <taxon>fabids</taxon>
        <taxon>Malpighiales</taxon>
        <taxon>Rhizophoraceae</taxon>
        <taxon>Rhizophora</taxon>
    </lineage>
</organism>
<keyword evidence="1" id="KW-0472">Membrane</keyword>
<protein>
    <submittedName>
        <fullName evidence="2">Uncharacterized protein</fullName>
    </submittedName>
</protein>
<name>A0A2P2KYM3_RHIMU</name>
<dbReference type="AlphaFoldDB" id="A0A2P2KYM3"/>
<evidence type="ECO:0000256" key="1">
    <source>
        <dbReference type="SAM" id="Phobius"/>
    </source>
</evidence>
<dbReference type="EMBL" id="GGEC01030343">
    <property type="protein sequence ID" value="MBX10827.1"/>
    <property type="molecule type" value="Transcribed_RNA"/>
</dbReference>
<feature type="transmembrane region" description="Helical" evidence="1">
    <location>
        <begin position="6"/>
        <end position="28"/>
    </location>
</feature>
<accession>A0A2P2KYM3</accession>
<reference evidence="2" key="1">
    <citation type="submission" date="2018-02" db="EMBL/GenBank/DDBJ databases">
        <title>Rhizophora mucronata_Transcriptome.</title>
        <authorList>
            <person name="Meera S.P."/>
            <person name="Sreeshan A."/>
            <person name="Augustine A."/>
        </authorList>
    </citation>
    <scope>NUCLEOTIDE SEQUENCE</scope>
    <source>
        <tissue evidence="2">Leaf</tissue>
    </source>
</reference>
<keyword evidence="1" id="KW-0812">Transmembrane</keyword>
<evidence type="ECO:0000313" key="2">
    <source>
        <dbReference type="EMBL" id="MBX10827.1"/>
    </source>
</evidence>
<keyword evidence="1" id="KW-1133">Transmembrane helix</keyword>
<sequence length="58" mass="6461">MYICLSFLSIFPLASLLLHFLVAILFIIPNSLVRSLLENCTILGIETLKNGAVFHEVV</sequence>
<proteinExistence type="predicted"/>